<feature type="region of interest" description="Disordered" evidence="2">
    <location>
        <begin position="195"/>
        <end position="220"/>
    </location>
</feature>
<organism evidence="4 5">
    <name type="scientific">Triparma laevis f. longispina</name>
    <dbReference type="NCBI Taxonomy" id="1714387"/>
    <lineage>
        <taxon>Eukaryota</taxon>
        <taxon>Sar</taxon>
        <taxon>Stramenopiles</taxon>
        <taxon>Ochrophyta</taxon>
        <taxon>Bolidophyceae</taxon>
        <taxon>Parmales</taxon>
        <taxon>Triparmaceae</taxon>
        <taxon>Triparma</taxon>
    </lineage>
</organism>
<comment type="similarity">
    <text evidence="1">Belongs to the RNase PH family.</text>
</comment>
<dbReference type="PANTHER" id="PTHR11953:SF0">
    <property type="entry name" value="EXOSOME COMPLEX COMPONENT RRP41"/>
    <property type="match status" value="1"/>
</dbReference>
<dbReference type="GO" id="GO:0034475">
    <property type="term" value="P:U4 snRNA 3'-end processing"/>
    <property type="evidence" value="ECO:0007669"/>
    <property type="project" value="TreeGrafter"/>
</dbReference>
<dbReference type="SUPFAM" id="SSF55666">
    <property type="entry name" value="Ribonuclease PH domain 2-like"/>
    <property type="match status" value="1"/>
</dbReference>
<dbReference type="Proteomes" id="UP001165122">
    <property type="component" value="Unassembled WGS sequence"/>
</dbReference>
<protein>
    <recommendedName>
        <fullName evidence="3">Exoribonuclease phosphorolytic domain-containing protein</fullName>
    </recommendedName>
</protein>
<evidence type="ECO:0000259" key="3">
    <source>
        <dbReference type="Pfam" id="PF01138"/>
    </source>
</evidence>
<name>A0A9W7C7E2_9STRA</name>
<dbReference type="GO" id="GO:0000177">
    <property type="term" value="C:cytoplasmic exosome (RNase complex)"/>
    <property type="evidence" value="ECO:0007669"/>
    <property type="project" value="TreeGrafter"/>
</dbReference>
<evidence type="ECO:0000313" key="5">
    <source>
        <dbReference type="Proteomes" id="UP001165122"/>
    </source>
</evidence>
<dbReference type="InterPro" id="IPR027408">
    <property type="entry name" value="PNPase/RNase_PH_dom_sf"/>
</dbReference>
<dbReference type="GO" id="GO:0071051">
    <property type="term" value="P:poly(A)-dependent snoRNA 3'-end processing"/>
    <property type="evidence" value="ECO:0007669"/>
    <property type="project" value="TreeGrafter"/>
</dbReference>
<evidence type="ECO:0000256" key="1">
    <source>
        <dbReference type="ARBA" id="ARBA00006678"/>
    </source>
</evidence>
<gene>
    <name evidence="4" type="ORF">TrLO_g9670</name>
</gene>
<dbReference type="GO" id="GO:0071028">
    <property type="term" value="P:nuclear mRNA surveillance"/>
    <property type="evidence" value="ECO:0007669"/>
    <property type="project" value="TreeGrafter"/>
</dbReference>
<dbReference type="GO" id="GO:0000176">
    <property type="term" value="C:nuclear exosome (RNase complex)"/>
    <property type="evidence" value="ECO:0007669"/>
    <property type="project" value="TreeGrafter"/>
</dbReference>
<dbReference type="InterPro" id="IPR001247">
    <property type="entry name" value="ExoRNase_PH_dom1"/>
</dbReference>
<evidence type="ECO:0000313" key="4">
    <source>
        <dbReference type="EMBL" id="GMI04385.1"/>
    </source>
</evidence>
<sequence length="318" mass="33871">MSSLLNLVSLRSDYREPSQSRVISSTILPPPSSISTNSPTGSLTYSQGLTKVQCEIYGPTLDPADRQPAVPTDPSSPTAPLTVTLSLPLSPSNPSKHLTYTLSSSTPPPLTSSVSSHTSSSLLQSYCLSIYRVFSKVVFGVGVRNRVEIRLKVFNDDGSLLSTLINASTLALATSAIPLTSLPISTTTAIFSPTVTQKSGTSTSNNKRSRSGGTVGGKGGMSGKKVTLIDLNLEEELSSGVDSYMVVVFDDDGCLMCKMENRVEVGRFRGMVGEAEGGCREVRGEVEGIMRDWARGLFERREGDGRGLQLLKGRVVGK</sequence>
<reference evidence="5" key="1">
    <citation type="journal article" date="2023" name="Commun. Biol.">
        <title>Genome analysis of Parmales, the sister group of diatoms, reveals the evolutionary specialization of diatoms from phago-mixotrophs to photoautotrophs.</title>
        <authorList>
            <person name="Ban H."/>
            <person name="Sato S."/>
            <person name="Yoshikawa S."/>
            <person name="Yamada K."/>
            <person name="Nakamura Y."/>
            <person name="Ichinomiya M."/>
            <person name="Sato N."/>
            <person name="Blanc-Mathieu R."/>
            <person name="Endo H."/>
            <person name="Kuwata A."/>
            <person name="Ogata H."/>
        </authorList>
    </citation>
    <scope>NUCLEOTIDE SEQUENCE [LARGE SCALE GENOMIC DNA]</scope>
    <source>
        <strain evidence="5">NIES 3700</strain>
    </source>
</reference>
<dbReference type="Pfam" id="PF01138">
    <property type="entry name" value="RNase_PH"/>
    <property type="match status" value="1"/>
</dbReference>
<dbReference type="Gene3D" id="3.30.230.70">
    <property type="entry name" value="GHMP Kinase, N-terminal domain"/>
    <property type="match status" value="1"/>
</dbReference>
<dbReference type="GO" id="GO:0005730">
    <property type="term" value="C:nucleolus"/>
    <property type="evidence" value="ECO:0007669"/>
    <property type="project" value="TreeGrafter"/>
</dbReference>
<feature type="domain" description="Exoribonuclease phosphorolytic" evidence="3">
    <location>
        <begin position="37"/>
        <end position="178"/>
    </location>
</feature>
<feature type="region of interest" description="Disordered" evidence="2">
    <location>
        <begin position="60"/>
        <end position="82"/>
    </location>
</feature>
<comment type="caution">
    <text evidence="4">The sequence shown here is derived from an EMBL/GenBank/DDBJ whole genome shotgun (WGS) entry which is preliminary data.</text>
</comment>
<dbReference type="EMBL" id="BRXW01000073">
    <property type="protein sequence ID" value="GMI04385.1"/>
    <property type="molecule type" value="Genomic_DNA"/>
</dbReference>
<dbReference type="AlphaFoldDB" id="A0A9W7C7E2"/>
<dbReference type="OrthoDB" id="437922at2759"/>
<accession>A0A9W7C7E2</accession>
<feature type="compositionally biased region" description="Polar residues" evidence="2">
    <location>
        <begin position="195"/>
        <end position="206"/>
    </location>
</feature>
<dbReference type="GO" id="GO:0016075">
    <property type="term" value="P:rRNA catabolic process"/>
    <property type="evidence" value="ECO:0007669"/>
    <property type="project" value="TreeGrafter"/>
</dbReference>
<keyword evidence="5" id="KW-1185">Reference proteome</keyword>
<feature type="compositionally biased region" description="Low complexity" evidence="2">
    <location>
        <begin position="23"/>
        <end position="42"/>
    </location>
</feature>
<proteinExistence type="inferred from homology"/>
<dbReference type="InterPro" id="IPR020568">
    <property type="entry name" value="Ribosomal_Su5_D2-typ_SF"/>
</dbReference>
<dbReference type="InterPro" id="IPR036345">
    <property type="entry name" value="ExoRNase_PH_dom2_sf"/>
</dbReference>
<feature type="region of interest" description="Disordered" evidence="2">
    <location>
        <begin position="15"/>
        <end position="42"/>
    </location>
</feature>
<dbReference type="SUPFAM" id="SSF54211">
    <property type="entry name" value="Ribosomal protein S5 domain 2-like"/>
    <property type="match status" value="1"/>
</dbReference>
<dbReference type="GO" id="GO:0003723">
    <property type="term" value="F:RNA binding"/>
    <property type="evidence" value="ECO:0007669"/>
    <property type="project" value="TreeGrafter"/>
</dbReference>
<dbReference type="PANTHER" id="PTHR11953">
    <property type="entry name" value="EXOSOME COMPLEX COMPONENT"/>
    <property type="match status" value="1"/>
</dbReference>
<dbReference type="InterPro" id="IPR050080">
    <property type="entry name" value="RNase_PH"/>
</dbReference>
<evidence type="ECO:0000256" key="2">
    <source>
        <dbReference type="SAM" id="MobiDB-lite"/>
    </source>
</evidence>